<dbReference type="EMBL" id="CP009501">
    <property type="protein sequence ID" value="AKB14218.1"/>
    <property type="molecule type" value="Genomic_DNA"/>
</dbReference>
<dbReference type="GO" id="GO:0030145">
    <property type="term" value="F:manganese ion binding"/>
    <property type="evidence" value="ECO:0007669"/>
    <property type="project" value="UniProtKB-UniRule"/>
</dbReference>
<accession>A0A0E3KQE4</accession>
<feature type="domain" description="Calcineurin-like phosphoesterase" evidence="11">
    <location>
        <begin position="5"/>
        <end position="202"/>
    </location>
</feature>
<dbReference type="InterPro" id="IPR032885">
    <property type="entry name" value="Mre11_archaea-type"/>
</dbReference>
<keyword evidence="6 9" id="KW-0269">Exonuclease</keyword>
<dbReference type="PANTHER" id="PTHR30337:SF0">
    <property type="entry name" value="NUCLEASE SBCCD SUBUNIT D"/>
    <property type="match status" value="1"/>
</dbReference>
<dbReference type="GeneID" id="41602130"/>
<sequence>MAREIRILHTADTHLGYRQYHSENRRKDFFAAFELVVNDAVEMQVDAVVHAGDLFDSRNPTLEDLLETMNILARLKEAGIPFLGIVGNHESKQNIQWLDLFEEMGLAVRLGKKPFMVGNAAIYGIDSVPKSKIPIFDYSGFEAPDSSLSTLSNPSTPEENFWKLLVMHQIVNPFPYAEWDCDEVLENLPFKVDAILLGDYHEHAIIKNKTGETWITYSGSTERNAVSEKEARSYNIITLSEKGLEISRRTIPTRNFLSIQVELNGEDNPYEQIFSKVNEHLEEIPGSVVFLEIIGDSGPVLSQSELEEYLINKKAIVANVKDWRTKESFPEEALKITFSDPDHAVASEIRKMSLNDGGLIINEVVRSPDISKSRVDEETESRLSKLIEAKAEEFKSPDFRIEVPASPISPASSTSDSGFSGLEELKPSGESEPDKNFRSAMEIGFAGKAEFSGETGLSGKTRPIEVIAGKLEITELSGVLRTSDLDEKTKMKSVSQPVSQLHETKLASKPESELPDNEPGKEAQKPSEFAVNSKSQEETSGKSEKLTEEKPARATGLTRKAGKAGQKKGKSKSAVPRQYNLGDYL</sequence>
<reference evidence="12 13" key="1">
    <citation type="submission" date="2014-07" db="EMBL/GenBank/DDBJ databases">
        <title>Methanogenic archaea and the global carbon cycle.</title>
        <authorList>
            <person name="Henriksen J.R."/>
            <person name="Luke J."/>
            <person name="Reinhart S."/>
            <person name="Benedict M.N."/>
            <person name="Youngblut N.D."/>
            <person name="Metcalf M.E."/>
            <person name="Whitaker R.J."/>
            <person name="Metcalf W.W."/>
        </authorList>
    </citation>
    <scope>NUCLEOTIDE SEQUENCE [LARGE SCALE GENOMIC DNA]</scope>
    <source>
        <strain evidence="13">ATCC 43570 / DSM 1825 / OCM 12 / VKM B-1830 / TM-1</strain>
    </source>
</reference>
<keyword evidence="8 9" id="KW-0464">Manganese</keyword>
<feature type="binding site" evidence="9">
    <location>
        <position position="53"/>
    </location>
    <ligand>
        <name>Mn(2+)</name>
        <dbReference type="ChEBI" id="CHEBI:29035"/>
        <label>2</label>
    </ligand>
</feature>
<dbReference type="STRING" id="523844.MSTHT_2460"/>
<feature type="compositionally biased region" description="Basic and acidic residues" evidence="10">
    <location>
        <begin position="535"/>
        <end position="552"/>
    </location>
</feature>
<feature type="compositionally biased region" description="Basic and acidic residues" evidence="10">
    <location>
        <begin position="502"/>
        <end position="525"/>
    </location>
</feature>
<feature type="binding site" evidence="9">
    <location>
        <position position="14"/>
    </location>
    <ligand>
        <name>Mn(2+)</name>
        <dbReference type="ChEBI" id="CHEBI:29035"/>
        <label>1</label>
    </ligand>
</feature>
<dbReference type="Proteomes" id="UP000066529">
    <property type="component" value="Chromosome"/>
</dbReference>
<dbReference type="OrthoDB" id="11638at2157"/>
<evidence type="ECO:0000256" key="1">
    <source>
        <dbReference type="ARBA" id="ARBA00022722"/>
    </source>
</evidence>
<dbReference type="EC" id="3.1.-.-" evidence="9"/>
<feature type="active site" description="Proton donor" evidence="9">
    <location>
        <position position="89"/>
    </location>
</feature>
<evidence type="ECO:0000256" key="4">
    <source>
        <dbReference type="ARBA" id="ARBA00022763"/>
    </source>
</evidence>
<dbReference type="PATRIC" id="fig|523844.20.peg.2997"/>
<dbReference type="InterPro" id="IPR029052">
    <property type="entry name" value="Metallo-depent_PP-like"/>
</dbReference>
<dbReference type="GO" id="GO:0006302">
    <property type="term" value="P:double-strand break repair"/>
    <property type="evidence" value="ECO:0007669"/>
    <property type="project" value="UniProtKB-UniRule"/>
</dbReference>
<feature type="compositionally biased region" description="Basic residues" evidence="10">
    <location>
        <begin position="560"/>
        <end position="571"/>
    </location>
</feature>
<evidence type="ECO:0000256" key="9">
    <source>
        <dbReference type="HAMAP-Rule" id="MF_02044"/>
    </source>
</evidence>
<evidence type="ECO:0000259" key="11">
    <source>
        <dbReference type="Pfam" id="PF00149"/>
    </source>
</evidence>
<keyword evidence="3 9" id="KW-0255">Endonuclease</keyword>
<keyword evidence="1 9" id="KW-0540">Nuclease</keyword>
<dbReference type="SUPFAM" id="SSF56300">
    <property type="entry name" value="Metallo-dependent phosphatases"/>
    <property type="match status" value="1"/>
</dbReference>
<comment type="activity regulation">
    <text evidence="9">Nuclease activity is regulated by Rad50.</text>
</comment>
<dbReference type="InterPro" id="IPR004843">
    <property type="entry name" value="Calcineurin-like_PHP"/>
</dbReference>
<evidence type="ECO:0000313" key="13">
    <source>
        <dbReference type="Proteomes" id="UP000066529"/>
    </source>
</evidence>
<protein>
    <recommendedName>
        <fullName evidence="9">DNA double-strand break repair protein Mre11</fullName>
        <ecNumber evidence="9">3.1.-.-</ecNumber>
    </recommendedName>
</protein>
<evidence type="ECO:0000256" key="5">
    <source>
        <dbReference type="ARBA" id="ARBA00022801"/>
    </source>
</evidence>
<keyword evidence="5 9" id="KW-0378">Hydrolase</keyword>
<feature type="binding site" evidence="9">
    <location>
        <position position="201"/>
    </location>
    <ligand>
        <name>Mn(2+)</name>
        <dbReference type="ChEBI" id="CHEBI:29035"/>
        <label>1</label>
    </ligand>
</feature>
<dbReference type="HAMAP" id="MF_02044">
    <property type="entry name" value="Mre11"/>
    <property type="match status" value="1"/>
</dbReference>
<dbReference type="KEGG" id="mthr:MSTHT_2460"/>
<comment type="subunit">
    <text evidence="9">Homodimer. Forms a heterotetramer composed of two Mre11 subunits and two Rad50 subunits.</text>
</comment>
<comment type="caution">
    <text evidence="9">Lacks conserved residue(s) required for the propagation of feature annotation.</text>
</comment>
<feature type="binding site" evidence="9">
    <location>
        <position position="12"/>
    </location>
    <ligand>
        <name>Mn(2+)</name>
        <dbReference type="ChEBI" id="CHEBI:29035"/>
        <label>1</label>
    </ligand>
</feature>
<feature type="compositionally biased region" description="Polar residues" evidence="10">
    <location>
        <begin position="492"/>
        <end position="501"/>
    </location>
</feature>
<evidence type="ECO:0000256" key="6">
    <source>
        <dbReference type="ARBA" id="ARBA00022839"/>
    </source>
</evidence>
<evidence type="ECO:0000256" key="8">
    <source>
        <dbReference type="ARBA" id="ARBA00023211"/>
    </source>
</evidence>
<dbReference type="PANTHER" id="PTHR30337">
    <property type="entry name" value="COMPONENT OF ATP-DEPENDENT DSDNA EXONUCLEASE"/>
    <property type="match status" value="1"/>
</dbReference>
<keyword evidence="2 9" id="KW-0479">Metal-binding</keyword>
<feature type="region of interest" description="Disordered" evidence="10">
    <location>
        <begin position="481"/>
        <end position="585"/>
    </location>
</feature>
<organism evidence="12 13">
    <name type="scientific">Methanosarcina thermophila (strain ATCC 43570 / DSM 1825 / OCM 12 / VKM B-1830 / TM-1)</name>
    <dbReference type="NCBI Taxonomy" id="523844"/>
    <lineage>
        <taxon>Archaea</taxon>
        <taxon>Methanobacteriati</taxon>
        <taxon>Methanobacteriota</taxon>
        <taxon>Stenosarchaea group</taxon>
        <taxon>Methanomicrobia</taxon>
        <taxon>Methanosarcinales</taxon>
        <taxon>Methanosarcinaceae</taxon>
        <taxon>Methanosarcina</taxon>
    </lineage>
</organism>
<comment type="similarity">
    <text evidence="9">Belongs to the MRE11/RAD32 family.</text>
</comment>
<feature type="binding site" evidence="9">
    <location>
        <position position="88"/>
    </location>
    <ligand>
        <name>Mn(2+)</name>
        <dbReference type="ChEBI" id="CHEBI:29035"/>
        <label>2</label>
    </ligand>
</feature>
<comment type="function">
    <text evidence="9">Part of the Rad50/Mre11 complex, which is involved in the early steps of DNA double-strand break (DSB) repair. The complex may facilitate opening of the processed DNA ends to aid in the recruitment of HerA and NurA. Mre11 binds to DSB ends and has both double-stranded 3'-5' exonuclease activity and single-stranded endonuclease activity.</text>
</comment>
<feature type="compositionally biased region" description="Low complexity" evidence="10">
    <location>
        <begin position="404"/>
        <end position="417"/>
    </location>
</feature>
<dbReference type="GO" id="GO:0004519">
    <property type="term" value="F:endonuclease activity"/>
    <property type="evidence" value="ECO:0007669"/>
    <property type="project" value="UniProtKB-UniRule"/>
</dbReference>
<dbReference type="HOGENOM" id="CLU_026621_3_1_2"/>
<dbReference type="CDD" id="cd00840">
    <property type="entry name" value="MPP_Mre11_N"/>
    <property type="match status" value="1"/>
</dbReference>
<dbReference type="Gene3D" id="3.60.21.10">
    <property type="match status" value="1"/>
</dbReference>
<evidence type="ECO:0000256" key="7">
    <source>
        <dbReference type="ARBA" id="ARBA00023204"/>
    </source>
</evidence>
<dbReference type="GO" id="GO:0000403">
    <property type="term" value="F:Y-form DNA binding"/>
    <property type="evidence" value="ECO:0007669"/>
    <property type="project" value="UniProtKB-UniRule"/>
</dbReference>
<dbReference type="RefSeq" id="WP_048168156.1">
    <property type="nucleotide sequence ID" value="NZ_CP009501.1"/>
</dbReference>
<dbReference type="AlphaFoldDB" id="A0A0E3KQE4"/>
<proteinExistence type="inferred from homology"/>
<dbReference type="GO" id="GO:0008408">
    <property type="term" value="F:3'-5' exonuclease activity"/>
    <property type="evidence" value="ECO:0007669"/>
    <property type="project" value="UniProtKB-UniRule"/>
</dbReference>
<feature type="binding site" evidence="9">
    <location>
        <position position="168"/>
    </location>
    <ligand>
        <name>Mn(2+)</name>
        <dbReference type="ChEBI" id="CHEBI:29035"/>
        <label>2</label>
    </ligand>
</feature>
<feature type="compositionally biased region" description="Basic and acidic residues" evidence="10">
    <location>
        <begin position="423"/>
        <end position="436"/>
    </location>
</feature>
<feature type="region of interest" description="Disordered" evidence="10">
    <location>
        <begin position="401"/>
        <end position="436"/>
    </location>
</feature>
<keyword evidence="4 9" id="KW-0227">DNA damage</keyword>
<name>A0A0E3KQE4_METTT</name>
<evidence type="ECO:0000313" key="12">
    <source>
        <dbReference type="EMBL" id="AKB14218.1"/>
    </source>
</evidence>
<keyword evidence="7 9" id="KW-0234">DNA repair</keyword>
<feature type="binding site" evidence="9">
    <location>
        <position position="53"/>
    </location>
    <ligand>
        <name>Mn(2+)</name>
        <dbReference type="ChEBI" id="CHEBI:29035"/>
        <label>1</label>
    </ligand>
</feature>
<gene>
    <name evidence="9" type="primary">mre11</name>
    <name evidence="12" type="ORF">MSTHT_2460</name>
</gene>
<dbReference type="InterPro" id="IPR041796">
    <property type="entry name" value="Mre11_N"/>
</dbReference>
<evidence type="ECO:0000256" key="3">
    <source>
        <dbReference type="ARBA" id="ARBA00022759"/>
    </source>
</evidence>
<dbReference type="InterPro" id="IPR050535">
    <property type="entry name" value="DNA_Repair-Maintenance_Comp"/>
</dbReference>
<dbReference type="GO" id="GO:0045027">
    <property type="term" value="F:DNA end binding"/>
    <property type="evidence" value="ECO:0007669"/>
    <property type="project" value="UniProtKB-UniRule"/>
</dbReference>
<evidence type="ECO:0000256" key="2">
    <source>
        <dbReference type="ARBA" id="ARBA00022723"/>
    </source>
</evidence>
<evidence type="ECO:0000256" key="10">
    <source>
        <dbReference type="SAM" id="MobiDB-lite"/>
    </source>
</evidence>
<dbReference type="Pfam" id="PF00149">
    <property type="entry name" value="Metallophos"/>
    <property type="match status" value="1"/>
</dbReference>
<comment type="cofactor">
    <cofactor evidence="9">
        <name>Mn(2+)</name>
        <dbReference type="ChEBI" id="CHEBI:29035"/>
    </cofactor>
    <text evidence="9">Binds 2 manganese ions per subunit.</text>
</comment>